<evidence type="ECO:0000256" key="7">
    <source>
        <dbReference type="RuleBase" id="RU363078"/>
    </source>
</evidence>
<feature type="transmembrane region" description="Helical" evidence="7">
    <location>
        <begin position="121"/>
        <end position="141"/>
    </location>
</feature>
<accession>A0A835YDP8</accession>
<evidence type="ECO:0000256" key="1">
    <source>
        <dbReference type="ARBA" id="ARBA00004141"/>
    </source>
</evidence>
<dbReference type="AlphaFoldDB" id="A0A835YDP8"/>
<feature type="transmembrane region" description="Helical" evidence="7">
    <location>
        <begin position="194"/>
        <end position="218"/>
    </location>
</feature>
<keyword evidence="7" id="KW-0406">Ion transport</keyword>
<evidence type="ECO:0000256" key="5">
    <source>
        <dbReference type="ARBA" id="ARBA00023136"/>
    </source>
</evidence>
<proteinExistence type="inferred from homology"/>
<evidence type="ECO:0000313" key="9">
    <source>
        <dbReference type="EMBL" id="KAG2498966.1"/>
    </source>
</evidence>
<feature type="transmembrane region" description="Helical" evidence="7">
    <location>
        <begin position="161"/>
        <end position="182"/>
    </location>
</feature>
<keyword evidence="7" id="KW-0967">Endosome</keyword>
<dbReference type="OrthoDB" id="165382at2759"/>
<comment type="caution">
    <text evidence="9">The sequence shown here is derived from an EMBL/GenBank/DDBJ whole genome shotgun (WGS) entry which is preliminary data.</text>
</comment>
<feature type="compositionally biased region" description="Gly residues" evidence="8">
    <location>
        <begin position="424"/>
        <end position="436"/>
    </location>
</feature>
<comment type="subunit">
    <text evidence="7">Homodimer.</text>
</comment>
<keyword evidence="7" id="KW-0813">Transport</keyword>
<evidence type="ECO:0000256" key="2">
    <source>
        <dbReference type="ARBA" id="ARBA00007001"/>
    </source>
</evidence>
<dbReference type="Pfam" id="PF05653">
    <property type="entry name" value="Mg_trans_NIPA"/>
    <property type="match status" value="1"/>
</dbReference>
<comment type="function">
    <text evidence="6 7">Acts as a Mg(2+) transporter. Can also transport other divalent cations such as Fe(2+), Sr(2+), Ba(2+), Mn(2+) and Co(2+) but to a much less extent than Mg(2+).</text>
</comment>
<dbReference type="InterPro" id="IPR037185">
    <property type="entry name" value="EmrE-like"/>
</dbReference>
<keyword evidence="7" id="KW-0460">Magnesium</keyword>
<protein>
    <recommendedName>
        <fullName evidence="7">Probable magnesium transporter</fullName>
    </recommendedName>
</protein>
<feature type="transmembrane region" description="Helical" evidence="7">
    <location>
        <begin position="267"/>
        <end position="290"/>
    </location>
</feature>
<dbReference type="InterPro" id="IPR008521">
    <property type="entry name" value="Mg_trans_NIPA"/>
</dbReference>
<dbReference type="PANTHER" id="PTHR12570">
    <property type="match status" value="1"/>
</dbReference>
<feature type="region of interest" description="Disordered" evidence="8">
    <location>
        <begin position="583"/>
        <end position="612"/>
    </location>
</feature>
<keyword evidence="7" id="KW-1003">Cell membrane</keyword>
<name>A0A835YDP8_9CHLO</name>
<comment type="subcellular location">
    <subcellularLocation>
        <location evidence="7">Cell membrane</location>
        <topology evidence="7">Multi-pass membrane protein</topology>
    </subcellularLocation>
    <subcellularLocation>
        <location evidence="7">Early endosome</location>
    </subcellularLocation>
    <subcellularLocation>
        <location evidence="1">Membrane</location>
        <topology evidence="1">Multi-pass membrane protein</topology>
    </subcellularLocation>
</comment>
<keyword evidence="10" id="KW-1185">Reference proteome</keyword>
<evidence type="ECO:0000256" key="6">
    <source>
        <dbReference type="ARBA" id="ARBA00025284"/>
    </source>
</evidence>
<feature type="transmembrane region" description="Helical" evidence="7">
    <location>
        <begin position="20"/>
        <end position="40"/>
    </location>
</feature>
<keyword evidence="4 7" id="KW-1133">Transmembrane helix</keyword>
<evidence type="ECO:0000313" key="10">
    <source>
        <dbReference type="Proteomes" id="UP000612055"/>
    </source>
</evidence>
<dbReference type="EMBL" id="JAEHOE010000008">
    <property type="protein sequence ID" value="KAG2498966.1"/>
    <property type="molecule type" value="Genomic_DNA"/>
</dbReference>
<evidence type="ECO:0000256" key="3">
    <source>
        <dbReference type="ARBA" id="ARBA00022692"/>
    </source>
</evidence>
<feature type="region of interest" description="Disordered" evidence="8">
    <location>
        <begin position="661"/>
        <end position="697"/>
    </location>
</feature>
<comment type="similarity">
    <text evidence="2 7">Belongs to the NIPA (TC 2.A.7) family.</text>
</comment>
<sequence>MDPSYPPPVPAGPPEGEPRDLWYVGAIINVIGSIAINLGTNLMKLGHNKRANINLPEKEKPPVRKFKEWVIGMSFFSVGNILNFVSFGFAAQSLLAALGSIQFVSNVIFASFVLKEKATRTVLIATTCIVAGCVLLVVFGNQSSATYTVHQLTELYSKPAYVVYMCLMGVGVVGGYLLYMHGQKVVNKTGPRGFWYAILPVSYSVYSALIGTQSVLFSKSMSVVLRLTFTGDNQLDNWYTWLVLPLFLLTAVFWITRLNKGLRMFPAMVIVPVMQISWTLFSIVSGMLYFQEYLGFTPLKSIMFPVGVLIVFVGVFLLTQGGAPKATYQKMEEGAAKHAAKLDAAGSAFGSRLSTDTELSTRRFSEESARSDNIAITVETVPQTAPAAAPAAEGEIAAPQPLPLAPAASGVTLQHTGSTPARTGGSGSAGGFGLGEEGVPHPGTPVRGPASDDATDSPSMMDKVRGKLRSVQERLNRDLLGVEAREGFRLAMGLGDGGMPAISLFAMPTCMEYVQNPSHPMGIFSGQQSLGSPGNSMTLGQGLAPINEEGLEGRRGSITATTPLRTGPASDALAVQHSYDSSPAMLRASGTGMSTPGSAGVGSPPSPRHAQSGFGRQLIDRAESAAKSAERVALKGMEKAGRAAKSGVQLLKKTPSNIQRAVREKQGYGSLCDDEETGLLAAPEGPEDSSAHGGPTR</sequence>
<keyword evidence="5 7" id="KW-0472">Membrane</keyword>
<evidence type="ECO:0000256" key="8">
    <source>
        <dbReference type="SAM" id="MobiDB-lite"/>
    </source>
</evidence>
<dbReference type="Proteomes" id="UP000612055">
    <property type="component" value="Unassembled WGS sequence"/>
</dbReference>
<feature type="transmembrane region" description="Helical" evidence="7">
    <location>
        <begin position="95"/>
        <end position="114"/>
    </location>
</feature>
<gene>
    <name evidence="9" type="ORF">HYH03_003154</name>
</gene>
<dbReference type="SUPFAM" id="SSF103481">
    <property type="entry name" value="Multidrug resistance efflux transporter EmrE"/>
    <property type="match status" value="1"/>
</dbReference>
<feature type="compositionally biased region" description="Low complexity" evidence="8">
    <location>
        <begin position="594"/>
        <end position="603"/>
    </location>
</feature>
<feature type="transmembrane region" description="Helical" evidence="7">
    <location>
        <begin position="302"/>
        <end position="323"/>
    </location>
</feature>
<feature type="transmembrane region" description="Helical" evidence="7">
    <location>
        <begin position="238"/>
        <end position="255"/>
    </location>
</feature>
<dbReference type="PANTHER" id="PTHR12570:SF9">
    <property type="entry name" value="MAGNESIUM TRANSPORTER NIPA8-RELATED"/>
    <property type="match status" value="1"/>
</dbReference>
<dbReference type="GO" id="GO:0015095">
    <property type="term" value="F:magnesium ion transmembrane transporter activity"/>
    <property type="evidence" value="ECO:0007669"/>
    <property type="project" value="UniProtKB-UniRule"/>
</dbReference>
<dbReference type="GO" id="GO:0005886">
    <property type="term" value="C:plasma membrane"/>
    <property type="evidence" value="ECO:0007669"/>
    <property type="project" value="UniProtKB-SubCell"/>
</dbReference>
<feature type="transmembrane region" description="Helical" evidence="7">
    <location>
        <begin position="69"/>
        <end position="89"/>
    </location>
</feature>
<reference evidence="9" key="1">
    <citation type="journal article" date="2020" name="bioRxiv">
        <title>Comparative genomics of Chlamydomonas.</title>
        <authorList>
            <person name="Craig R.J."/>
            <person name="Hasan A.R."/>
            <person name="Ness R.W."/>
            <person name="Keightley P.D."/>
        </authorList>
    </citation>
    <scope>NUCLEOTIDE SEQUENCE</scope>
    <source>
        <strain evidence="9">CCAP 11/70</strain>
    </source>
</reference>
<keyword evidence="3 7" id="KW-0812">Transmembrane</keyword>
<feature type="region of interest" description="Disordered" evidence="8">
    <location>
        <begin position="411"/>
        <end position="461"/>
    </location>
</feature>
<evidence type="ECO:0000256" key="4">
    <source>
        <dbReference type="ARBA" id="ARBA00022989"/>
    </source>
</evidence>
<organism evidence="9 10">
    <name type="scientific">Edaphochlamys debaryana</name>
    <dbReference type="NCBI Taxonomy" id="47281"/>
    <lineage>
        <taxon>Eukaryota</taxon>
        <taxon>Viridiplantae</taxon>
        <taxon>Chlorophyta</taxon>
        <taxon>core chlorophytes</taxon>
        <taxon>Chlorophyceae</taxon>
        <taxon>CS clade</taxon>
        <taxon>Chlamydomonadales</taxon>
        <taxon>Chlamydomonadales incertae sedis</taxon>
        <taxon>Edaphochlamys</taxon>
    </lineage>
</organism>
<dbReference type="GO" id="GO:0005769">
    <property type="term" value="C:early endosome"/>
    <property type="evidence" value="ECO:0007669"/>
    <property type="project" value="UniProtKB-SubCell"/>
</dbReference>